<comment type="caution">
    <text evidence="1">The sequence shown here is derived from an EMBL/GenBank/DDBJ whole genome shotgun (WGS) entry which is preliminary data.</text>
</comment>
<dbReference type="EMBL" id="REGN01002056">
    <property type="protein sequence ID" value="RNA30690.1"/>
    <property type="molecule type" value="Genomic_DNA"/>
</dbReference>
<dbReference type="Proteomes" id="UP000276133">
    <property type="component" value="Unassembled WGS sequence"/>
</dbReference>
<accession>A0A3M7S522</accession>
<sequence>MNDSGNYQFEYFEKAQELIRVKINSRFSSQVIHNTWIRYSSCSSMDPIQEWYCDCKARSRVFGACSHVTNVIWYLGFARQNPKKIVSNKSKTFYNFCFDCSKQDNFENDDTILNDDDISDTE</sequence>
<evidence type="ECO:0008006" key="3">
    <source>
        <dbReference type="Google" id="ProtNLM"/>
    </source>
</evidence>
<gene>
    <name evidence="1" type="ORF">BpHYR1_001974</name>
</gene>
<dbReference type="AlphaFoldDB" id="A0A3M7S522"/>
<reference evidence="1 2" key="1">
    <citation type="journal article" date="2018" name="Sci. Rep.">
        <title>Genomic signatures of local adaptation to the degree of environmental predictability in rotifers.</title>
        <authorList>
            <person name="Franch-Gras L."/>
            <person name="Hahn C."/>
            <person name="Garcia-Roger E.M."/>
            <person name="Carmona M.J."/>
            <person name="Serra M."/>
            <person name="Gomez A."/>
        </authorList>
    </citation>
    <scope>NUCLEOTIDE SEQUENCE [LARGE SCALE GENOMIC DNA]</scope>
    <source>
        <strain evidence="1">HYR1</strain>
    </source>
</reference>
<dbReference type="OrthoDB" id="6763548at2759"/>
<keyword evidence="2" id="KW-1185">Reference proteome</keyword>
<protein>
    <recommendedName>
        <fullName evidence="3">SWIM-type domain-containing protein</fullName>
    </recommendedName>
</protein>
<organism evidence="1 2">
    <name type="scientific">Brachionus plicatilis</name>
    <name type="common">Marine rotifer</name>
    <name type="synonym">Brachionus muelleri</name>
    <dbReference type="NCBI Taxonomy" id="10195"/>
    <lineage>
        <taxon>Eukaryota</taxon>
        <taxon>Metazoa</taxon>
        <taxon>Spiralia</taxon>
        <taxon>Gnathifera</taxon>
        <taxon>Rotifera</taxon>
        <taxon>Eurotatoria</taxon>
        <taxon>Monogononta</taxon>
        <taxon>Pseudotrocha</taxon>
        <taxon>Ploima</taxon>
        <taxon>Brachionidae</taxon>
        <taxon>Brachionus</taxon>
    </lineage>
</organism>
<evidence type="ECO:0000313" key="1">
    <source>
        <dbReference type="EMBL" id="RNA30690.1"/>
    </source>
</evidence>
<evidence type="ECO:0000313" key="2">
    <source>
        <dbReference type="Proteomes" id="UP000276133"/>
    </source>
</evidence>
<name>A0A3M7S522_BRAPC</name>
<proteinExistence type="predicted"/>